<dbReference type="EMBL" id="JACEFO010001238">
    <property type="protein sequence ID" value="KAF8745051.1"/>
    <property type="molecule type" value="Genomic_DNA"/>
</dbReference>
<evidence type="ECO:0000259" key="11">
    <source>
        <dbReference type="Pfam" id="PF23598"/>
    </source>
</evidence>
<dbReference type="Pfam" id="PF18052">
    <property type="entry name" value="Rx_N"/>
    <property type="match status" value="1"/>
</dbReference>
<dbReference type="SMART" id="SM00369">
    <property type="entry name" value="LRR_TYP"/>
    <property type="match status" value="4"/>
</dbReference>
<gene>
    <name evidence="12" type="ORF">HU200_013463</name>
</gene>
<dbReference type="Gene3D" id="1.20.5.4130">
    <property type="match status" value="1"/>
</dbReference>
<evidence type="ECO:0000313" key="13">
    <source>
        <dbReference type="Proteomes" id="UP000636709"/>
    </source>
</evidence>
<dbReference type="Pfam" id="PF23598">
    <property type="entry name" value="LRR_14"/>
    <property type="match status" value="1"/>
</dbReference>
<dbReference type="Proteomes" id="UP000636709">
    <property type="component" value="Unassembled WGS sequence"/>
</dbReference>
<dbReference type="InterPro" id="IPR041118">
    <property type="entry name" value="Rx_N"/>
</dbReference>
<evidence type="ECO:0000256" key="2">
    <source>
        <dbReference type="ARBA" id="ARBA00022614"/>
    </source>
</evidence>
<evidence type="ECO:0000256" key="1">
    <source>
        <dbReference type="ARBA" id="ARBA00008894"/>
    </source>
</evidence>
<keyword evidence="5" id="KW-0611">Plant defense</keyword>
<reference evidence="12" key="1">
    <citation type="submission" date="2020-07" db="EMBL/GenBank/DDBJ databases">
        <title>Genome sequence and genetic diversity analysis of an under-domesticated orphan crop, white fonio (Digitaria exilis).</title>
        <authorList>
            <person name="Bennetzen J.L."/>
            <person name="Chen S."/>
            <person name="Ma X."/>
            <person name="Wang X."/>
            <person name="Yssel A.E.J."/>
            <person name="Chaluvadi S.R."/>
            <person name="Johnson M."/>
            <person name="Gangashetty P."/>
            <person name="Hamidou F."/>
            <person name="Sanogo M.D."/>
            <person name="Zwaenepoel A."/>
            <person name="Wallace J."/>
            <person name="Van De Peer Y."/>
            <person name="Van Deynze A."/>
        </authorList>
    </citation>
    <scope>NUCLEOTIDE SEQUENCE</scope>
    <source>
        <tissue evidence="12">Leaves</tissue>
    </source>
</reference>
<dbReference type="InterPro" id="IPR032675">
    <property type="entry name" value="LRR_dom_sf"/>
</dbReference>
<dbReference type="Pfam" id="PF23559">
    <property type="entry name" value="WHD_DRP"/>
    <property type="match status" value="1"/>
</dbReference>
<proteinExistence type="inferred from homology"/>
<comment type="similarity">
    <text evidence="1">Belongs to the disease resistance NB-LRR family.</text>
</comment>
<keyword evidence="3" id="KW-0677">Repeat</keyword>
<dbReference type="SUPFAM" id="SSF52058">
    <property type="entry name" value="L domain-like"/>
    <property type="match status" value="1"/>
</dbReference>
<feature type="domain" description="Disease resistance N-terminal" evidence="9">
    <location>
        <begin position="10"/>
        <end position="90"/>
    </location>
</feature>
<dbReference type="OrthoDB" id="762143at2759"/>
<dbReference type="InterPro" id="IPR038005">
    <property type="entry name" value="RX-like_CC"/>
</dbReference>
<name>A0A835FEI6_9POAL</name>
<dbReference type="SUPFAM" id="SSF52540">
    <property type="entry name" value="P-loop containing nucleoside triphosphate hydrolases"/>
    <property type="match status" value="1"/>
</dbReference>
<comment type="caution">
    <text evidence="12">The sequence shown here is derived from an EMBL/GenBank/DDBJ whole genome shotgun (WGS) entry which is preliminary data.</text>
</comment>
<keyword evidence="13" id="KW-1185">Reference proteome</keyword>
<evidence type="ECO:0000259" key="10">
    <source>
        <dbReference type="Pfam" id="PF23559"/>
    </source>
</evidence>
<dbReference type="InterPro" id="IPR036388">
    <property type="entry name" value="WH-like_DNA-bd_sf"/>
</dbReference>
<evidence type="ECO:0000259" key="9">
    <source>
        <dbReference type="Pfam" id="PF18052"/>
    </source>
</evidence>
<keyword evidence="2" id="KW-0433">Leucine-rich repeat</keyword>
<dbReference type="GO" id="GO:0006952">
    <property type="term" value="P:defense response"/>
    <property type="evidence" value="ECO:0007669"/>
    <property type="project" value="UniProtKB-KW"/>
</dbReference>
<keyword evidence="6" id="KW-0067">ATP-binding</keyword>
<evidence type="ECO:0000256" key="5">
    <source>
        <dbReference type="ARBA" id="ARBA00022821"/>
    </source>
</evidence>
<dbReference type="PANTHER" id="PTHR36766">
    <property type="entry name" value="PLANT BROAD-SPECTRUM MILDEW RESISTANCE PROTEIN RPW8"/>
    <property type="match status" value="1"/>
</dbReference>
<dbReference type="InterPro" id="IPR058922">
    <property type="entry name" value="WHD_DRP"/>
</dbReference>
<feature type="domain" description="NB-ARC" evidence="8">
    <location>
        <begin position="189"/>
        <end position="354"/>
    </location>
</feature>
<dbReference type="InterPro" id="IPR002182">
    <property type="entry name" value="NB-ARC"/>
</dbReference>
<protein>
    <submittedName>
        <fullName evidence="12">Uncharacterized protein</fullName>
    </submittedName>
</protein>
<dbReference type="InterPro" id="IPR027417">
    <property type="entry name" value="P-loop_NTPase"/>
</dbReference>
<keyword evidence="7" id="KW-0175">Coiled coil</keyword>
<evidence type="ECO:0000256" key="3">
    <source>
        <dbReference type="ARBA" id="ARBA00022737"/>
    </source>
</evidence>
<dbReference type="Gene3D" id="1.10.10.10">
    <property type="entry name" value="Winged helix-like DNA-binding domain superfamily/Winged helix DNA-binding domain"/>
    <property type="match status" value="1"/>
</dbReference>
<dbReference type="CDD" id="cd14798">
    <property type="entry name" value="RX-CC_like"/>
    <property type="match status" value="1"/>
</dbReference>
<dbReference type="PRINTS" id="PR00364">
    <property type="entry name" value="DISEASERSIST"/>
</dbReference>
<evidence type="ECO:0000259" key="8">
    <source>
        <dbReference type="Pfam" id="PF00931"/>
    </source>
</evidence>
<dbReference type="Gene3D" id="3.80.10.10">
    <property type="entry name" value="Ribonuclease Inhibitor"/>
    <property type="match status" value="1"/>
</dbReference>
<dbReference type="InterPro" id="IPR003591">
    <property type="entry name" value="Leu-rich_rpt_typical-subtyp"/>
</dbReference>
<feature type="domain" description="Disease resistance R13L4/SHOC-2-like LRR" evidence="11">
    <location>
        <begin position="570"/>
        <end position="898"/>
    </location>
</feature>
<sequence length="1150" mass="132269">MAWALDALASYVQNMLVEMAKEEVHMLLGVSEDIVKMDVKLRDLKNCLADADRRNITDLSVQEWVRELRNAMYDATNILDLCQLKAMEQGPRRDVGCFNPLLFCMRNPLHAHDIGSRIKKLNRRLEEIKKRSMYFSFINLGSYEYCNRREISSNPCTRETSGELDELSVVGEKIEEDTRNLVEILTTDDLSKYDYSKIMVFAIVGVGGIGKTTLAQKIFNHDIIQQEFPKKIWLSVNQDFNETELLRRAITEAGGDHQSAGNTRGALERALKETLDGKKTFLVMDDVWNHRAWEDVLRIPMINASLAHGSRVLVTTRHDTVARGMMAKKPYHHVDKLEPTDAWLLLKKQVVGNESDEAQIELVKDIGMEIIAKCDGLPLAVKVMGGFLRQKRIGRRDWEDVLNDSIWSVSQMPEELNNAIYISYKDLQPCLKSCFLHFALLPKCKMFIMDDLVSMWISEGFVHETSRDYEEIGREYYHELIQRNLLVPDKECPDQAYCNMHDVVHLFAQYVARNEALVAHNSEIDICDKQMNSQKFIQLSLMGTRELESSKLEWCSIQAQTSLRTLISVGHIKIKNSESLLAFSNLRTLHVEDANFDGLAESLDQLKHLRYLSLARTNTSRLPENIHKMKFLLHINLASCEGLVKLPASISNLQQLRYLNISATSIKYIPRGFCGLTSLRKLLGFPAHVEGDRCSLEELGPLSHLTWLSIRDLKNVSSSKYAIKVRLHEKVYLRTLALICTDTLSIRPDEGISENEQQRVEEVFDELCPPLGLEFLLIGGYFGRRLPRWMKSASVVYLRSLRILSLHDLVFSTELPVGLCQLPCLEHLRINLVPAIKRVGSEFLQPNYQCQNHSFPKLQKLLFGGFHEWVEWEWDEELKAMPILEELHLRSCKLRHVPPGLAFNTRALKKILIHDVKYLRSLENFTRVVDLEVTECTAMERISNLPKLHRLVIRKCPKMKVLEGVPALQKLNLEDYHMETVPRYIKDIRPRHLMVYCTVSLLCSIATGKSGPEWDKFSHIQQVNAYANDNCRPITKLYVLYRRDPFFLETNITRYAIARARKNRAWFRYMATCPIDDVWPVGQHEPGNKRLPLCLRFRWQAFANLCLWLRRVCLHCNEATGVASSSDQWTEAAGCLAYVQVWMPCSGSSS</sequence>
<evidence type="ECO:0000256" key="7">
    <source>
        <dbReference type="ARBA" id="ARBA00023054"/>
    </source>
</evidence>
<feature type="domain" description="Disease resistance protein winged helix" evidence="10">
    <location>
        <begin position="442"/>
        <end position="505"/>
    </location>
</feature>
<dbReference type="GO" id="GO:0051707">
    <property type="term" value="P:response to other organism"/>
    <property type="evidence" value="ECO:0007669"/>
    <property type="project" value="UniProtKB-ARBA"/>
</dbReference>
<evidence type="ECO:0000313" key="12">
    <source>
        <dbReference type="EMBL" id="KAF8745051.1"/>
    </source>
</evidence>
<dbReference type="PANTHER" id="PTHR36766:SF36">
    <property type="entry name" value="AAA+ ATPASE DOMAIN-CONTAINING PROTEIN"/>
    <property type="match status" value="1"/>
</dbReference>
<dbReference type="GO" id="GO:0005524">
    <property type="term" value="F:ATP binding"/>
    <property type="evidence" value="ECO:0007669"/>
    <property type="project" value="UniProtKB-KW"/>
</dbReference>
<dbReference type="Pfam" id="PF00931">
    <property type="entry name" value="NB-ARC"/>
    <property type="match status" value="1"/>
</dbReference>
<evidence type="ECO:0000256" key="6">
    <source>
        <dbReference type="ARBA" id="ARBA00022840"/>
    </source>
</evidence>
<dbReference type="Gene3D" id="3.40.50.300">
    <property type="entry name" value="P-loop containing nucleotide triphosphate hydrolases"/>
    <property type="match status" value="1"/>
</dbReference>
<evidence type="ECO:0000256" key="4">
    <source>
        <dbReference type="ARBA" id="ARBA00022741"/>
    </source>
</evidence>
<accession>A0A835FEI6</accession>
<keyword evidence="4" id="KW-0547">Nucleotide-binding</keyword>
<dbReference type="AlphaFoldDB" id="A0A835FEI6"/>
<dbReference type="InterPro" id="IPR055414">
    <property type="entry name" value="LRR_R13L4/SHOC2-like"/>
</dbReference>
<dbReference type="GO" id="GO:0043531">
    <property type="term" value="F:ADP binding"/>
    <property type="evidence" value="ECO:0007669"/>
    <property type="project" value="InterPro"/>
</dbReference>
<organism evidence="12 13">
    <name type="scientific">Digitaria exilis</name>
    <dbReference type="NCBI Taxonomy" id="1010633"/>
    <lineage>
        <taxon>Eukaryota</taxon>
        <taxon>Viridiplantae</taxon>
        <taxon>Streptophyta</taxon>
        <taxon>Embryophyta</taxon>
        <taxon>Tracheophyta</taxon>
        <taxon>Spermatophyta</taxon>
        <taxon>Magnoliopsida</taxon>
        <taxon>Liliopsida</taxon>
        <taxon>Poales</taxon>
        <taxon>Poaceae</taxon>
        <taxon>PACMAD clade</taxon>
        <taxon>Panicoideae</taxon>
        <taxon>Panicodae</taxon>
        <taxon>Paniceae</taxon>
        <taxon>Anthephorinae</taxon>
        <taxon>Digitaria</taxon>
    </lineage>
</organism>